<dbReference type="Proteomes" id="UP000504633">
    <property type="component" value="Unplaced"/>
</dbReference>
<dbReference type="PRINTS" id="PR00722">
    <property type="entry name" value="CHYMOTRYPSIN"/>
</dbReference>
<dbReference type="FunFam" id="2.40.10.10:FF:000015">
    <property type="entry name" value="Atrial natriuretic peptide-converting enzyme"/>
    <property type="match status" value="1"/>
</dbReference>
<dbReference type="OrthoDB" id="6339452at2759"/>
<dbReference type="InterPro" id="IPR009003">
    <property type="entry name" value="Peptidase_S1_PA"/>
</dbReference>
<name>A0A6J1LCT8_DROHY</name>
<evidence type="ECO:0000256" key="7">
    <source>
        <dbReference type="RuleBase" id="RU363034"/>
    </source>
</evidence>
<dbReference type="GO" id="GO:0035008">
    <property type="term" value="P:positive regulation of melanization defense response"/>
    <property type="evidence" value="ECO:0007669"/>
    <property type="project" value="UniProtKB-ARBA"/>
</dbReference>
<proteinExistence type="predicted"/>
<evidence type="ECO:0000256" key="2">
    <source>
        <dbReference type="ARBA" id="ARBA00022525"/>
    </source>
</evidence>
<dbReference type="GO" id="GO:0005615">
    <property type="term" value="C:extracellular space"/>
    <property type="evidence" value="ECO:0007669"/>
    <property type="project" value="TreeGrafter"/>
</dbReference>
<dbReference type="CDD" id="cd00190">
    <property type="entry name" value="Tryp_SPc"/>
    <property type="match status" value="1"/>
</dbReference>
<dbReference type="InterPro" id="IPR001314">
    <property type="entry name" value="Peptidase_S1A"/>
</dbReference>
<keyword evidence="3 7" id="KW-0645">Protease</keyword>
<dbReference type="AlphaFoldDB" id="A0A6J1LCT8"/>
<dbReference type="Pfam" id="PF00089">
    <property type="entry name" value="Trypsin"/>
    <property type="match status" value="1"/>
</dbReference>
<keyword evidence="9" id="KW-1185">Reference proteome</keyword>
<evidence type="ECO:0000256" key="6">
    <source>
        <dbReference type="ARBA" id="ARBA00023157"/>
    </source>
</evidence>
<dbReference type="Gene3D" id="2.40.10.10">
    <property type="entry name" value="Trypsin-like serine proteases"/>
    <property type="match status" value="1"/>
</dbReference>
<dbReference type="SMART" id="SM00020">
    <property type="entry name" value="Tryp_SPc"/>
    <property type="match status" value="1"/>
</dbReference>
<dbReference type="GO" id="GO:0160032">
    <property type="term" value="P:Toll receptor ligand protein activation cascade"/>
    <property type="evidence" value="ECO:0007669"/>
    <property type="project" value="UniProtKB-ARBA"/>
</dbReference>
<dbReference type="PROSITE" id="PS00135">
    <property type="entry name" value="TRYPSIN_SER"/>
    <property type="match status" value="1"/>
</dbReference>
<keyword evidence="5 7" id="KW-0720">Serine protease</keyword>
<dbReference type="InterPro" id="IPR043504">
    <property type="entry name" value="Peptidase_S1_PA_chymotrypsin"/>
</dbReference>
<dbReference type="PANTHER" id="PTHR24264:SF65">
    <property type="entry name" value="SRCR DOMAIN-CONTAINING PROTEIN"/>
    <property type="match status" value="1"/>
</dbReference>
<keyword evidence="2" id="KW-0964">Secreted</keyword>
<dbReference type="GO" id="GO:0050832">
    <property type="term" value="P:defense response to fungus"/>
    <property type="evidence" value="ECO:0007669"/>
    <property type="project" value="UniProtKB-ARBA"/>
</dbReference>
<evidence type="ECO:0000256" key="5">
    <source>
        <dbReference type="ARBA" id="ARBA00022825"/>
    </source>
</evidence>
<evidence type="ECO:0000313" key="9">
    <source>
        <dbReference type="Proteomes" id="UP000504633"/>
    </source>
</evidence>
<dbReference type="KEGG" id="dhe:111593552"/>
<dbReference type="SUPFAM" id="SSF50494">
    <property type="entry name" value="Trypsin-like serine proteases"/>
    <property type="match status" value="1"/>
</dbReference>
<dbReference type="InterPro" id="IPR018114">
    <property type="entry name" value="TRYPSIN_HIS"/>
</dbReference>
<evidence type="ECO:0000256" key="3">
    <source>
        <dbReference type="ARBA" id="ARBA00022670"/>
    </source>
</evidence>
<evidence type="ECO:0000256" key="4">
    <source>
        <dbReference type="ARBA" id="ARBA00022801"/>
    </source>
</evidence>
<dbReference type="PROSITE" id="PS00134">
    <property type="entry name" value="TRYPSIN_HIS"/>
    <property type="match status" value="1"/>
</dbReference>
<protein>
    <submittedName>
        <fullName evidence="10">Venom protease isoform X1</fullName>
    </submittedName>
</protein>
<comment type="subcellular location">
    <subcellularLocation>
        <location evidence="1">Secreted</location>
    </subcellularLocation>
</comment>
<dbReference type="InterPro" id="IPR033116">
    <property type="entry name" value="TRYPSIN_SER"/>
</dbReference>
<dbReference type="PANTHER" id="PTHR24264">
    <property type="entry name" value="TRYPSIN-RELATED"/>
    <property type="match status" value="1"/>
</dbReference>
<keyword evidence="6" id="KW-1015">Disulfide bond</keyword>
<accession>A0A6J1LCT8</accession>
<gene>
    <name evidence="10" type="primary">LOC111593552</name>
</gene>
<reference evidence="10" key="1">
    <citation type="submission" date="2025-08" db="UniProtKB">
        <authorList>
            <consortium name="RefSeq"/>
        </authorList>
    </citation>
    <scope>IDENTIFICATION</scope>
    <source>
        <strain evidence="10">15085-1641.00</strain>
        <tissue evidence="10">Whole body</tissue>
    </source>
</reference>
<feature type="domain" description="Peptidase S1" evidence="8">
    <location>
        <begin position="154"/>
        <end position="410"/>
    </location>
</feature>
<dbReference type="RefSeq" id="XP_023162174.2">
    <property type="nucleotide sequence ID" value="XM_023306406.2"/>
</dbReference>
<dbReference type="GeneID" id="111593552"/>
<organism evidence="9 10">
    <name type="scientific">Drosophila hydei</name>
    <name type="common">Fruit fly</name>
    <dbReference type="NCBI Taxonomy" id="7224"/>
    <lineage>
        <taxon>Eukaryota</taxon>
        <taxon>Metazoa</taxon>
        <taxon>Ecdysozoa</taxon>
        <taxon>Arthropoda</taxon>
        <taxon>Hexapoda</taxon>
        <taxon>Insecta</taxon>
        <taxon>Pterygota</taxon>
        <taxon>Neoptera</taxon>
        <taxon>Endopterygota</taxon>
        <taxon>Diptera</taxon>
        <taxon>Brachycera</taxon>
        <taxon>Muscomorpha</taxon>
        <taxon>Ephydroidea</taxon>
        <taxon>Drosophilidae</taxon>
        <taxon>Drosophila</taxon>
    </lineage>
</organism>
<evidence type="ECO:0000256" key="1">
    <source>
        <dbReference type="ARBA" id="ARBA00004613"/>
    </source>
</evidence>
<dbReference type="GO" id="GO:0006508">
    <property type="term" value="P:proteolysis"/>
    <property type="evidence" value="ECO:0007669"/>
    <property type="project" value="UniProtKB-KW"/>
</dbReference>
<dbReference type="InterPro" id="IPR001254">
    <property type="entry name" value="Trypsin_dom"/>
</dbReference>
<evidence type="ECO:0000259" key="8">
    <source>
        <dbReference type="PROSITE" id="PS50240"/>
    </source>
</evidence>
<dbReference type="InterPro" id="IPR050127">
    <property type="entry name" value="Serine_Proteases_S1"/>
</dbReference>
<keyword evidence="4 7" id="KW-0378">Hydrolase</keyword>
<dbReference type="GO" id="GO:0004252">
    <property type="term" value="F:serine-type endopeptidase activity"/>
    <property type="evidence" value="ECO:0007669"/>
    <property type="project" value="InterPro"/>
</dbReference>
<evidence type="ECO:0000313" key="10">
    <source>
        <dbReference type="RefSeq" id="XP_023162174.2"/>
    </source>
</evidence>
<sequence length="412" mass="46015">MSVSVLLCYDTIIDLLMSGGSFKFPFEKIIYAVWNIILLINKMLKAMNTNRKFLAIFLLSALSARTVPGEFCDNGTGECKELTATDCPVLFYNEYIIGANKIKYCDEFNDIVCCPLPLNAQKRVITQAKPIKLYEKECRRYNDVRPTCRFTPLIVGGTEVKGREFPFMALLGTRNPGSSAISWECGGTLIHPKYVLTAAHCLETAETKEQRLDPNFKSPKFVVRLGELDYNSTTDDAQPQDFQLVNYVVHPDYADEDDGSRYNDIALLELDRNATLNEYVAPACLPSNSGDEQLELTAAGWGYTKNAGDKSSQLLRVGLKRYSDQVCSERLESRIVSRTQFCAGSGSIDSHADTCNGDSGGPIFVQHPVYNCLKQVIGVTSYGVICGNHKFPSVYTKVHLYTDWIENIIWGE</sequence>
<dbReference type="PROSITE" id="PS50240">
    <property type="entry name" value="TRYPSIN_DOM"/>
    <property type="match status" value="1"/>
</dbReference>